<evidence type="ECO:0000313" key="3">
    <source>
        <dbReference type="Proteomes" id="UP001589750"/>
    </source>
</evidence>
<sequence length="100" mass="10166">MDETRGGLRLRDGVLALAAAAIAFLLPTLLAGVDSTTTLAGALLAVAVAALLGAAHGHPGLAARTTSARFATRRSTPIVLTTRVTDPTHHPLRPRAPGTV</sequence>
<proteinExistence type="predicted"/>
<dbReference type="Proteomes" id="UP001589750">
    <property type="component" value="Unassembled WGS sequence"/>
</dbReference>
<evidence type="ECO:0000313" key="2">
    <source>
        <dbReference type="EMBL" id="MFB9312065.1"/>
    </source>
</evidence>
<reference evidence="2 3" key="1">
    <citation type="submission" date="2024-09" db="EMBL/GenBank/DDBJ databases">
        <authorList>
            <person name="Sun Q."/>
            <person name="Mori K."/>
        </authorList>
    </citation>
    <scope>NUCLEOTIDE SEQUENCE [LARGE SCALE GENOMIC DNA]</scope>
    <source>
        <strain evidence="2 3">JCM 9626</strain>
    </source>
</reference>
<feature type="transmembrane region" description="Helical" evidence="1">
    <location>
        <begin position="12"/>
        <end position="33"/>
    </location>
</feature>
<comment type="caution">
    <text evidence="2">The sequence shown here is derived from an EMBL/GenBank/DDBJ whole genome shotgun (WGS) entry which is preliminary data.</text>
</comment>
<dbReference type="RefSeq" id="WP_140010746.1">
    <property type="nucleotide sequence ID" value="NZ_JBHMDG010000002.1"/>
</dbReference>
<keyword evidence="3" id="KW-1185">Reference proteome</keyword>
<keyword evidence="1" id="KW-1133">Transmembrane helix</keyword>
<protein>
    <submittedName>
        <fullName evidence="2">Uncharacterized protein</fullName>
    </submittedName>
</protein>
<keyword evidence="1" id="KW-0472">Membrane</keyword>
<accession>A0ABV5K8C3</accession>
<organism evidence="2 3">
    <name type="scientific">Nocardioides plantarum</name>
    <dbReference type="NCBI Taxonomy" id="29299"/>
    <lineage>
        <taxon>Bacteria</taxon>
        <taxon>Bacillati</taxon>
        <taxon>Actinomycetota</taxon>
        <taxon>Actinomycetes</taxon>
        <taxon>Propionibacteriales</taxon>
        <taxon>Nocardioidaceae</taxon>
        <taxon>Nocardioides</taxon>
    </lineage>
</organism>
<evidence type="ECO:0000256" key="1">
    <source>
        <dbReference type="SAM" id="Phobius"/>
    </source>
</evidence>
<gene>
    <name evidence="2" type="ORF">ACFFRI_03320</name>
</gene>
<keyword evidence="1" id="KW-0812">Transmembrane</keyword>
<name>A0ABV5K8C3_9ACTN</name>
<feature type="transmembrane region" description="Helical" evidence="1">
    <location>
        <begin position="39"/>
        <end position="57"/>
    </location>
</feature>
<dbReference type="EMBL" id="JBHMDG010000002">
    <property type="protein sequence ID" value="MFB9312065.1"/>
    <property type="molecule type" value="Genomic_DNA"/>
</dbReference>